<reference evidence="2 3" key="1">
    <citation type="submission" date="2019-05" db="EMBL/GenBank/DDBJ databases">
        <title>Another draft genome of Portunus trituberculatus and its Hox gene families provides insights of decapod evolution.</title>
        <authorList>
            <person name="Jeong J.-H."/>
            <person name="Song I."/>
            <person name="Kim S."/>
            <person name="Choi T."/>
            <person name="Kim D."/>
            <person name="Ryu S."/>
            <person name="Kim W."/>
        </authorList>
    </citation>
    <scope>NUCLEOTIDE SEQUENCE [LARGE SCALE GENOMIC DNA]</scope>
    <source>
        <tissue evidence="2">Muscle</tissue>
    </source>
</reference>
<keyword evidence="3" id="KW-1185">Reference proteome</keyword>
<sequence length="92" mass="10511">MCRKSRECDALDSFSLSGILPPLLLSQFRTRKAAVEKDRERWNRQLRSVLTEANGNVCSLLLLPRYRYKLRNLPCQPISVPVGVGSLAIRRI</sequence>
<evidence type="ECO:0000313" key="3">
    <source>
        <dbReference type="Proteomes" id="UP000324222"/>
    </source>
</evidence>
<dbReference type="EMBL" id="VSRR010093236">
    <property type="protein sequence ID" value="MPC92987.1"/>
    <property type="molecule type" value="Genomic_DNA"/>
</dbReference>
<gene>
    <name evidence="2" type="ORF">E2C01_088102</name>
</gene>
<accession>A0A5B7JIA5</accession>
<evidence type="ECO:0000313" key="2">
    <source>
        <dbReference type="EMBL" id="MPC92987.1"/>
    </source>
</evidence>
<name>A0A5B7JIA5_PORTR</name>
<dbReference type="Proteomes" id="UP000324222">
    <property type="component" value="Unassembled WGS sequence"/>
</dbReference>
<keyword evidence="1" id="KW-0175">Coiled coil</keyword>
<evidence type="ECO:0000256" key="1">
    <source>
        <dbReference type="SAM" id="Coils"/>
    </source>
</evidence>
<feature type="coiled-coil region" evidence="1">
    <location>
        <begin position="25"/>
        <end position="52"/>
    </location>
</feature>
<proteinExistence type="predicted"/>
<comment type="caution">
    <text evidence="2">The sequence shown here is derived from an EMBL/GenBank/DDBJ whole genome shotgun (WGS) entry which is preliminary data.</text>
</comment>
<organism evidence="2 3">
    <name type="scientific">Portunus trituberculatus</name>
    <name type="common">Swimming crab</name>
    <name type="synonym">Neptunus trituberculatus</name>
    <dbReference type="NCBI Taxonomy" id="210409"/>
    <lineage>
        <taxon>Eukaryota</taxon>
        <taxon>Metazoa</taxon>
        <taxon>Ecdysozoa</taxon>
        <taxon>Arthropoda</taxon>
        <taxon>Crustacea</taxon>
        <taxon>Multicrustacea</taxon>
        <taxon>Malacostraca</taxon>
        <taxon>Eumalacostraca</taxon>
        <taxon>Eucarida</taxon>
        <taxon>Decapoda</taxon>
        <taxon>Pleocyemata</taxon>
        <taxon>Brachyura</taxon>
        <taxon>Eubrachyura</taxon>
        <taxon>Portunoidea</taxon>
        <taxon>Portunidae</taxon>
        <taxon>Portuninae</taxon>
        <taxon>Portunus</taxon>
    </lineage>
</organism>
<dbReference type="AlphaFoldDB" id="A0A5B7JIA5"/>
<protein>
    <submittedName>
        <fullName evidence="2">Uncharacterized protein</fullName>
    </submittedName>
</protein>